<dbReference type="PANTHER" id="PTHR24410:SF23">
    <property type="entry name" value="BTB DOMAIN-CONTAINING PROTEIN-RELATED"/>
    <property type="match status" value="1"/>
</dbReference>
<protein>
    <recommendedName>
        <fullName evidence="2">BTB domain-containing protein</fullName>
    </recommendedName>
</protein>
<organism evidence="3 4">
    <name type="scientific">Diacronema lutheri</name>
    <name type="common">Unicellular marine alga</name>
    <name type="synonym">Monochrysis lutheri</name>
    <dbReference type="NCBI Taxonomy" id="2081491"/>
    <lineage>
        <taxon>Eukaryota</taxon>
        <taxon>Haptista</taxon>
        <taxon>Haptophyta</taxon>
        <taxon>Pavlovophyceae</taxon>
        <taxon>Pavlovales</taxon>
        <taxon>Pavlovaceae</taxon>
        <taxon>Diacronema</taxon>
    </lineage>
</organism>
<reference evidence="3" key="1">
    <citation type="submission" date="2021-05" db="EMBL/GenBank/DDBJ databases">
        <title>The genome of the haptophyte Pavlova lutheri (Diacronema luteri, Pavlovales) - a model for lipid biosynthesis in eukaryotic algae.</title>
        <authorList>
            <person name="Hulatt C.J."/>
            <person name="Posewitz M.C."/>
        </authorList>
    </citation>
    <scope>NUCLEOTIDE SEQUENCE</scope>
    <source>
        <strain evidence="3">NIVA-4/92</strain>
    </source>
</reference>
<accession>A0A8J5XVM0</accession>
<dbReference type="Gene3D" id="3.30.710.10">
    <property type="entry name" value="Potassium Channel Kv1.1, Chain A"/>
    <property type="match status" value="1"/>
</dbReference>
<gene>
    <name evidence="3" type="ORF">KFE25_006286</name>
</gene>
<dbReference type="EMBL" id="JAGTXO010000002">
    <property type="protein sequence ID" value="KAG8469831.1"/>
    <property type="molecule type" value="Genomic_DNA"/>
</dbReference>
<evidence type="ECO:0000313" key="4">
    <source>
        <dbReference type="Proteomes" id="UP000751190"/>
    </source>
</evidence>
<dbReference type="PROSITE" id="PS50097">
    <property type="entry name" value="BTB"/>
    <property type="match status" value="1"/>
</dbReference>
<feature type="region of interest" description="Disordered" evidence="1">
    <location>
        <begin position="399"/>
        <end position="420"/>
    </location>
</feature>
<dbReference type="SUPFAM" id="SSF54695">
    <property type="entry name" value="POZ domain"/>
    <property type="match status" value="1"/>
</dbReference>
<evidence type="ECO:0000313" key="3">
    <source>
        <dbReference type="EMBL" id="KAG8469831.1"/>
    </source>
</evidence>
<evidence type="ECO:0000259" key="2">
    <source>
        <dbReference type="PROSITE" id="PS50097"/>
    </source>
</evidence>
<dbReference type="InterPro" id="IPR011333">
    <property type="entry name" value="SKP1/BTB/POZ_sf"/>
</dbReference>
<name>A0A8J5XVM0_DIALT</name>
<proteinExistence type="predicted"/>
<dbReference type="Pfam" id="PF00651">
    <property type="entry name" value="BTB"/>
    <property type="match status" value="1"/>
</dbReference>
<feature type="domain" description="BTB" evidence="2">
    <location>
        <begin position="201"/>
        <end position="271"/>
    </location>
</feature>
<dbReference type="CDD" id="cd18186">
    <property type="entry name" value="BTB_POZ_ZBTB_KLHL-like"/>
    <property type="match status" value="1"/>
</dbReference>
<dbReference type="OrthoDB" id="6777468at2759"/>
<dbReference type="SMART" id="SM00225">
    <property type="entry name" value="BTB"/>
    <property type="match status" value="1"/>
</dbReference>
<evidence type="ECO:0000256" key="1">
    <source>
        <dbReference type="SAM" id="MobiDB-lite"/>
    </source>
</evidence>
<comment type="caution">
    <text evidence="3">The sequence shown here is derived from an EMBL/GenBank/DDBJ whole genome shotgun (WGS) entry which is preliminary data.</text>
</comment>
<dbReference type="InterPro" id="IPR051481">
    <property type="entry name" value="BTB-POZ/Galectin-3-binding"/>
</dbReference>
<sequence>MHQESGSDDDDALIAPPDWEGHAAAAVPEPPALLAITYHGGRDVIILDPDLHLIESSSAAAVCERAPPPPPGSCLDGLLRDAANYFADTFLVPACGAAPIAAHRAILVRDAALASRLAFAPDSGGGSWRLAMDEDAPSVLARVRALYGCAPPDARAALDGSDADADAAWAGSAAVRTHLLQLAADAAGAQGAQSDSGLANADARVRTAHGACHHVHRCVLAFRSGWFLAAFAHAERNGRASDVLIDFEDAVPGVMRPLLDYLYTGHLDDASPLLTPELIVPAARLADQLLLEPLRSRALELMRSAVDNANAASLYQVGAALHDDGLAGKCVEHMVHHEAATREPSLFADLPADVQSTVLALRRASRTNPLSRNALLSSPRELLAILRESLDEQVTRHEHAVQRQRDADDEAGAPLPPQWQWLSPREDAAERKQTRIGVGGAQVRHALRARAAQIEALRAYIRAQEAVFLQ</sequence>
<dbReference type="Proteomes" id="UP000751190">
    <property type="component" value="Unassembled WGS sequence"/>
</dbReference>
<dbReference type="InterPro" id="IPR000210">
    <property type="entry name" value="BTB/POZ_dom"/>
</dbReference>
<dbReference type="PANTHER" id="PTHR24410">
    <property type="entry name" value="HL07962P-RELATED"/>
    <property type="match status" value="1"/>
</dbReference>
<keyword evidence="4" id="KW-1185">Reference proteome</keyword>
<dbReference type="AlphaFoldDB" id="A0A8J5XVM0"/>